<dbReference type="Pfam" id="PF18876">
    <property type="entry name" value="AFF4_CHD"/>
    <property type="match status" value="1"/>
</dbReference>
<feature type="compositionally biased region" description="Basic and acidic residues" evidence="1">
    <location>
        <begin position="283"/>
        <end position="310"/>
    </location>
</feature>
<dbReference type="EMBL" id="UYYG01000155">
    <property type="protein sequence ID" value="VDN53627.1"/>
    <property type="molecule type" value="Genomic_DNA"/>
</dbReference>
<feature type="domain" description="AF4/FMR2 C-terminal homology" evidence="2">
    <location>
        <begin position="480"/>
        <end position="723"/>
    </location>
</feature>
<dbReference type="Proteomes" id="UP000274756">
    <property type="component" value="Unassembled WGS sequence"/>
</dbReference>
<feature type="compositionally biased region" description="Low complexity" evidence="1">
    <location>
        <begin position="621"/>
        <end position="638"/>
    </location>
</feature>
<protein>
    <recommendedName>
        <fullName evidence="2">AF4/FMR2 C-terminal homology domain-containing protein</fullName>
    </recommendedName>
</protein>
<evidence type="ECO:0000259" key="2">
    <source>
        <dbReference type="Pfam" id="PF18876"/>
    </source>
</evidence>
<feature type="compositionally biased region" description="Basic and acidic residues" evidence="1">
    <location>
        <begin position="374"/>
        <end position="390"/>
    </location>
</feature>
<feature type="region of interest" description="Disordered" evidence="1">
    <location>
        <begin position="1"/>
        <end position="103"/>
    </location>
</feature>
<feature type="compositionally biased region" description="Basic and acidic residues" evidence="1">
    <location>
        <begin position="9"/>
        <end position="19"/>
    </location>
</feature>
<dbReference type="OrthoDB" id="5845605at2759"/>
<organism evidence="3 4">
    <name type="scientific">Dracunculus medinensis</name>
    <name type="common">Guinea worm</name>
    <dbReference type="NCBI Taxonomy" id="318479"/>
    <lineage>
        <taxon>Eukaryota</taxon>
        <taxon>Metazoa</taxon>
        <taxon>Ecdysozoa</taxon>
        <taxon>Nematoda</taxon>
        <taxon>Chromadorea</taxon>
        <taxon>Rhabditida</taxon>
        <taxon>Spirurina</taxon>
        <taxon>Dracunculoidea</taxon>
        <taxon>Dracunculidae</taxon>
        <taxon>Dracunculus</taxon>
    </lineage>
</organism>
<dbReference type="STRING" id="318479.A0A3P7QF51"/>
<feature type="region of interest" description="Disordered" evidence="1">
    <location>
        <begin position="167"/>
        <end position="244"/>
    </location>
</feature>
<dbReference type="GO" id="GO:0005634">
    <property type="term" value="C:nucleus"/>
    <property type="evidence" value="ECO:0007669"/>
    <property type="project" value="InterPro"/>
</dbReference>
<feature type="compositionally biased region" description="Low complexity" evidence="1">
    <location>
        <begin position="361"/>
        <end position="373"/>
    </location>
</feature>
<feature type="region of interest" description="Disordered" evidence="1">
    <location>
        <begin position="283"/>
        <end position="451"/>
    </location>
</feature>
<evidence type="ECO:0000313" key="3">
    <source>
        <dbReference type="EMBL" id="VDN53627.1"/>
    </source>
</evidence>
<feature type="region of interest" description="Disordered" evidence="1">
    <location>
        <begin position="617"/>
        <end position="643"/>
    </location>
</feature>
<feature type="compositionally biased region" description="Basic and acidic residues" evidence="1">
    <location>
        <begin position="407"/>
        <end position="448"/>
    </location>
</feature>
<evidence type="ECO:0000256" key="1">
    <source>
        <dbReference type="SAM" id="MobiDB-lite"/>
    </source>
</evidence>
<feature type="compositionally biased region" description="Basic and acidic residues" evidence="1">
    <location>
        <begin position="213"/>
        <end position="244"/>
    </location>
</feature>
<accession>A0A3P7QF51</accession>
<dbReference type="InterPro" id="IPR043640">
    <property type="entry name" value="AF4/FMR2_CHD"/>
</dbReference>
<gene>
    <name evidence="3" type="ORF">DME_LOCUS3600</name>
</gene>
<sequence>MANSFSSNSRDKKEIEGDWQKPCSSGVDNKQEISEDISITINDLFGEDRKRKRTSKESSRNSEEATKMQNKNKEWTKADGESPDSGVQVDETTDSDREQNQISTANLIKEITLISPLLSPPRQPSTHLPHLTYKDGLPSLTCILDLSPLEPMQRSLYMEKIRLNTVAPPRPPLSPPSRPSFNGHISSPKISDMNKSPKITKGFKINGSSLPKNNKDKSKSKPGIKRKDISDAKQKNMEISKRTESPPLIQKVIIKKEPVVRIITPITNYKDSEKNGKIINILKDIKDERSGSSVSNHKESEKDKGKELKLVNEQLSSATNEKSEQKDKLKAKDYCKAKEKDANKRDNDKQKQGNLPISKTVNDLSDSVVNSNSLKEKDGKRNEKLKESNQMRESSIADKSYNYNVIKEMKEKEKSRNKDEISKENRKDLSVTDKNDSLRKNRQNHESDSCCAQRTAPAMKFAFIKNEDGSFKSPTFYQSDVARPLKHQADKEANEDKVKRTILYLESVAYFILSIAVKNLKSYKDTSILSQQYNSLRETAELLKTSTNRFTQIANHPPAVLHFVSRVKLLSNRTQAVLNYHLFYLRSQQAIKNYGILANFEPRSLELEKAAIKGENISNGSQSSRSAATPSPASSTHSVGSERQKEITVPLNVYQTQRSQLKILHHLLWAYRIWSETDASMSKLEKDMVTHLDELCGRLMIESDLFILSEYLATGASWLSAEYEMEKLFLEKN</sequence>
<dbReference type="AlphaFoldDB" id="A0A3P7QF51"/>
<evidence type="ECO:0000313" key="4">
    <source>
        <dbReference type="Proteomes" id="UP000274756"/>
    </source>
</evidence>
<proteinExistence type="predicted"/>
<reference evidence="3 4" key="1">
    <citation type="submission" date="2018-11" db="EMBL/GenBank/DDBJ databases">
        <authorList>
            <consortium name="Pathogen Informatics"/>
        </authorList>
    </citation>
    <scope>NUCLEOTIDE SEQUENCE [LARGE SCALE GENOMIC DNA]</scope>
</reference>
<feature type="compositionally biased region" description="Pro residues" evidence="1">
    <location>
        <begin position="168"/>
        <end position="178"/>
    </location>
</feature>
<keyword evidence="4" id="KW-1185">Reference proteome</keyword>
<name>A0A3P7QF51_DRAME</name>
<feature type="compositionally biased region" description="Basic and acidic residues" evidence="1">
    <location>
        <begin position="321"/>
        <end position="351"/>
    </location>
</feature>
<feature type="compositionally biased region" description="Basic and acidic residues" evidence="1">
    <location>
        <begin position="55"/>
        <end position="80"/>
    </location>
</feature>